<feature type="active site" description="Proton acceptor" evidence="7">
    <location>
        <position position="192"/>
    </location>
</feature>
<keyword evidence="2" id="KW-0698">rRNA processing</keyword>
<dbReference type="InterPro" id="IPR002877">
    <property type="entry name" value="RNA_MeTrfase_FtsJ_dom"/>
</dbReference>
<dbReference type="InterPro" id="IPR029063">
    <property type="entry name" value="SAM-dependent_MTases_sf"/>
</dbReference>
<reference evidence="9" key="1">
    <citation type="journal article" date="2019" name="bioRxiv">
        <title>The Genome of the Zebra Mussel, Dreissena polymorpha: A Resource for Invasive Species Research.</title>
        <authorList>
            <person name="McCartney M.A."/>
            <person name="Auch B."/>
            <person name="Kono T."/>
            <person name="Mallez S."/>
            <person name="Zhang Y."/>
            <person name="Obille A."/>
            <person name="Becker A."/>
            <person name="Abrahante J.E."/>
            <person name="Garbe J."/>
            <person name="Badalamenti J.P."/>
            <person name="Herman A."/>
            <person name="Mangelson H."/>
            <person name="Liachko I."/>
            <person name="Sullivan S."/>
            <person name="Sone E.D."/>
            <person name="Koren S."/>
            <person name="Silverstein K.A.T."/>
            <person name="Beckman K.B."/>
            <person name="Gohl D.M."/>
        </authorList>
    </citation>
    <scope>NUCLEOTIDE SEQUENCE</scope>
    <source>
        <strain evidence="9">Duluth1</strain>
        <tissue evidence="9">Whole animal</tissue>
    </source>
</reference>
<dbReference type="Pfam" id="PF01728">
    <property type="entry name" value="FtsJ"/>
    <property type="match status" value="1"/>
</dbReference>
<comment type="caution">
    <text evidence="9">The sequence shown here is derived from an EMBL/GenBank/DDBJ whole genome shotgun (WGS) entry which is preliminary data.</text>
</comment>
<protein>
    <recommendedName>
        <fullName evidence="6">rRNA methyltransferase 2, mitochondrial</fullName>
    </recommendedName>
</protein>
<evidence type="ECO:0000256" key="6">
    <source>
        <dbReference type="ARBA" id="ARBA00041184"/>
    </source>
</evidence>
<evidence type="ECO:0000256" key="5">
    <source>
        <dbReference type="ARBA" id="ARBA00022691"/>
    </source>
</evidence>
<sequence>MAITWSVTTQFRTLTVRYFSRSSALGKASKGQSSNWWINRQLNDPYVKQAHEEGWRCRSAFKLIEINKRFELIKPGSVVIDCGASPGSWSQVAAKLSKSDTREGTVIGIDMQQIDPIEGVVTLAGHDFTTSTTQQRIINILNDRLADVILSDMAPSASGTAALDHDRICQLSVAVLKFSSAILTKGGHVLCKIWDGAERDKVTSIMKRMFRSVKIVKPDACRSESAEIYLLGMDFFLDRHT</sequence>
<evidence type="ECO:0000256" key="7">
    <source>
        <dbReference type="PIRSR" id="PIRSR005461-1"/>
    </source>
</evidence>
<dbReference type="PANTHER" id="PTHR10920">
    <property type="entry name" value="RIBOSOMAL RNA METHYLTRANSFERASE"/>
    <property type="match status" value="1"/>
</dbReference>
<accession>A0A9D4I5F4</accession>
<dbReference type="Proteomes" id="UP000828390">
    <property type="component" value="Unassembled WGS sequence"/>
</dbReference>
<dbReference type="GO" id="GO:0005739">
    <property type="term" value="C:mitochondrion"/>
    <property type="evidence" value="ECO:0007669"/>
    <property type="project" value="TreeGrafter"/>
</dbReference>
<feature type="domain" description="Ribosomal RNA methyltransferase FtsJ" evidence="8">
    <location>
        <begin position="55"/>
        <end position="235"/>
    </location>
</feature>
<comment type="similarity">
    <text evidence="1">Belongs to the class I-like SAM-binding methyltransferase superfamily. RNA methyltransferase RlmE family.</text>
</comment>
<keyword evidence="5 7" id="KW-0949">S-adenosyl-L-methionine</keyword>
<dbReference type="Gene3D" id="3.40.50.150">
    <property type="entry name" value="Vaccinia Virus protein VP39"/>
    <property type="match status" value="1"/>
</dbReference>
<evidence type="ECO:0000256" key="3">
    <source>
        <dbReference type="ARBA" id="ARBA00022603"/>
    </source>
</evidence>
<dbReference type="PANTHER" id="PTHR10920:SF18">
    <property type="entry name" value="RRNA METHYLTRANSFERASE 2, MITOCHONDRIAL"/>
    <property type="match status" value="1"/>
</dbReference>
<dbReference type="InterPro" id="IPR050082">
    <property type="entry name" value="RNA_methyltr_RlmE"/>
</dbReference>
<keyword evidence="3" id="KW-0489">Methyltransferase</keyword>
<evidence type="ECO:0000256" key="4">
    <source>
        <dbReference type="ARBA" id="ARBA00022679"/>
    </source>
</evidence>
<dbReference type="InterPro" id="IPR015507">
    <property type="entry name" value="rRNA-MeTfrase_E"/>
</dbReference>
<dbReference type="EMBL" id="JAIWYP010000010">
    <property type="protein sequence ID" value="KAH3747147.1"/>
    <property type="molecule type" value="Genomic_DNA"/>
</dbReference>
<dbReference type="HAMAP" id="MF_01547">
    <property type="entry name" value="RNA_methyltr_E"/>
    <property type="match status" value="1"/>
</dbReference>
<evidence type="ECO:0000256" key="1">
    <source>
        <dbReference type="ARBA" id="ARBA00009258"/>
    </source>
</evidence>
<evidence type="ECO:0000256" key="2">
    <source>
        <dbReference type="ARBA" id="ARBA00022552"/>
    </source>
</evidence>
<keyword evidence="10" id="KW-1185">Reference proteome</keyword>
<evidence type="ECO:0000313" key="10">
    <source>
        <dbReference type="Proteomes" id="UP000828390"/>
    </source>
</evidence>
<evidence type="ECO:0000313" key="9">
    <source>
        <dbReference type="EMBL" id="KAH3747147.1"/>
    </source>
</evidence>
<keyword evidence="4" id="KW-0808">Transferase</keyword>
<dbReference type="AlphaFoldDB" id="A0A9D4I5F4"/>
<organism evidence="9 10">
    <name type="scientific">Dreissena polymorpha</name>
    <name type="common">Zebra mussel</name>
    <name type="synonym">Mytilus polymorpha</name>
    <dbReference type="NCBI Taxonomy" id="45954"/>
    <lineage>
        <taxon>Eukaryota</taxon>
        <taxon>Metazoa</taxon>
        <taxon>Spiralia</taxon>
        <taxon>Lophotrochozoa</taxon>
        <taxon>Mollusca</taxon>
        <taxon>Bivalvia</taxon>
        <taxon>Autobranchia</taxon>
        <taxon>Heteroconchia</taxon>
        <taxon>Euheterodonta</taxon>
        <taxon>Imparidentia</taxon>
        <taxon>Neoheterodontei</taxon>
        <taxon>Myida</taxon>
        <taxon>Dreissenoidea</taxon>
        <taxon>Dreissenidae</taxon>
        <taxon>Dreissena</taxon>
    </lineage>
</organism>
<gene>
    <name evidence="9" type="ORF">DPMN_181568</name>
</gene>
<reference evidence="9" key="2">
    <citation type="submission" date="2020-11" db="EMBL/GenBank/DDBJ databases">
        <authorList>
            <person name="McCartney M.A."/>
            <person name="Auch B."/>
            <person name="Kono T."/>
            <person name="Mallez S."/>
            <person name="Becker A."/>
            <person name="Gohl D.M."/>
            <person name="Silverstein K.A.T."/>
            <person name="Koren S."/>
            <person name="Bechman K.B."/>
            <person name="Herman A."/>
            <person name="Abrahante J.E."/>
            <person name="Garbe J."/>
        </authorList>
    </citation>
    <scope>NUCLEOTIDE SEQUENCE</scope>
    <source>
        <strain evidence="9">Duluth1</strain>
        <tissue evidence="9">Whole animal</tissue>
    </source>
</reference>
<dbReference type="GO" id="GO:0008650">
    <property type="term" value="F:rRNA (uridine-2'-O-)-methyltransferase activity"/>
    <property type="evidence" value="ECO:0007669"/>
    <property type="project" value="TreeGrafter"/>
</dbReference>
<name>A0A9D4I5F4_DREPO</name>
<dbReference type="SUPFAM" id="SSF53335">
    <property type="entry name" value="S-adenosyl-L-methionine-dependent methyltransferases"/>
    <property type="match status" value="1"/>
</dbReference>
<evidence type="ECO:0000259" key="8">
    <source>
        <dbReference type="Pfam" id="PF01728"/>
    </source>
</evidence>
<dbReference type="PIRSF" id="PIRSF005461">
    <property type="entry name" value="23S_rRNA_mtase"/>
    <property type="match status" value="1"/>
</dbReference>
<proteinExistence type="inferred from homology"/>